<keyword evidence="2" id="KW-1133">Transmembrane helix</keyword>
<feature type="transmembrane region" description="Helical" evidence="2">
    <location>
        <begin position="14"/>
        <end position="32"/>
    </location>
</feature>
<dbReference type="Pfam" id="PF07963">
    <property type="entry name" value="N_methyl"/>
    <property type="match status" value="1"/>
</dbReference>
<evidence type="ECO:0000256" key="2">
    <source>
        <dbReference type="SAM" id="Phobius"/>
    </source>
</evidence>
<dbReference type="EMBL" id="JBGFFX010000008">
    <property type="protein sequence ID" value="MEY8771583.1"/>
    <property type="molecule type" value="Genomic_DNA"/>
</dbReference>
<dbReference type="InterPro" id="IPR045584">
    <property type="entry name" value="Pilin-like"/>
</dbReference>
<accession>A0ABV4E9K9</accession>
<keyword evidence="4" id="KW-1185">Reference proteome</keyword>
<dbReference type="NCBIfam" id="TIGR02532">
    <property type="entry name" value="IV_pilin_GFxxxE"/>
    <property type="match status" value="1"/>
</dbReference>
<protein>
    <submittedName>
        <fullName evidence="3">Prepilin-type N-terminal cleavage/methylation domain-containing protein</fullName>
    </submittedName>
</protein>
<proteinExistence type="predicted"/>
<organism evidence="3 4">
    <name type="scientific">Erwinia aeris</name>
    <dbReference type="NCBI Taxonomy" id="3239803"/>
    <lineage>
        <taxon>Bacteria</taxon>
        <taxon>Pseudomonadati</taxon>
        <taxon>Pseudomonadota</taxon>
        <taxon>Gammaproteobacteria</taxon>
        <taxon>Enterobacterales</taxon>
        <taxon>Erwiniaceae</taxon>
        <taxon>Erwinia</taxon>
    </lineage>
</organism>
<reference evidence="3 4" key="1">
    <citation type="submission" date="2024-07" db="EMBL/GenBank/DDBJ databases">
        <authorList>
            <person name="Hebao G."/>
        </authorList>
    </citation>
    <scope>NUCLEOTIDE SEQUENCE [LARGE SCALE GENOMIC DNA]</scope>
    <source>
        <strain evidence="3 4">ACCC 02193</strain>
    </source>
</reference>
<dbReference type="PROSITE" id="PS00409">
    <property type="entry name" value="PROKAR_NTER_METHYL"/>
    <property type="match status" value="1"/>
</dbReference>
<gene>
    <name evidence="3" type="ORF">AB6T85_14380</name>
</gene>
<keyword evidence="2" id="KW-0472">Membrane</keyword>
<evidence type="ECO:0000313" key="3">
    <source>
        <dbReference type="EMBL" id="MEY8771583.1"/>
    </source>
</evidence>
<comment type="caution">
    <text evidence="3">The sequence shown here is derived from an EMBL/GenBank/DDBJ whole genome shotgun (WGS) entry which is preliminary data.</text>
</comment>
<name>A0ABV4E9K9_9GAMM</name>
<keyword evidence="2" id="KW-0812">Transmembrane</keyword>
<sequence length="152" mass="16957">MEHMNRAGFTLPELLIVMTIASMLMAGAVGGWQQWQQTQRLNASARQIQHFLLRLRSETNWHNRQALLWKTDGASWCLGSGPVQASCHGRQRRTLTAPWPAIKIASLTEGMGFYGRRNVAKPGRIVIVGAAGERHIILSSRARVRICQDACP</sequence>
<evidence type="ECO:0000256" key="1">
    <source>
        <dbReference type="ARBA" id="ARBA00004167"/>
    </source>
</evidence>
<dbReference type="Proteomes" id="UP001565243">
    <property type="component" value="Unassembled WGS sequence"/>
</dbReference>
<dbReference type="InterPro" id="IPR012902">
    <property type="entry name" value="N_methyl_site"/>
</dbReference>
<comment type="subcellular location">
    <subcellularLocation>
        <location evidence="1">Membrane</location>
        <topology evidence="1">Single-pass membrane protein</topology>
    </subcellularLocation>
</comment>
<evidence type="ECO:0000313" key="4">
    <source>
        <dbReference type="Proteomes" id="UP001565243"/>
    </source>
</evidence>
<dbReference type="SUPFAM" id="SSF54523">
    <property type="entry name" value="Pili subunits"/>
    <property type="match status" value="1"/>
</dbReference>